<sequence>MRRGLFSCSLTLMANSNLKIGYSTVRSCNHTFKCYQLCRRRVGQAGRSAAGEQSSYLFLVNKLQQIRAFLQSACSGGVCIS</sequence>
<dbReference type="Proteomes" id="UP000663419">
    <property type="component" value="Chromosome 4"/>
</dbReference>
<protein>
    <submittedName>
        <fullName evidence="1">Uncharacterized protein</fullName>
    </submittedName>
</protein>
<name>A0A8A1LPJ8_AJEC8</name>
<accession>A0A8A1LPJ8</accession>
<dbReference type="EMBL" id="CP069105">
    <property type="protein sequence ID" value="QSS55859.1"/>
    <property type="molecule type" value="Genomic_DNA"/>
</dbReference>
<gene>
    <name evidence="1" type="ORF">I7I53_03855</name>
</gene>
<organism evidence="1 2">
    <name type="scientific">Ajellomyces capsulatus (strain H88)</name>
    <name type="common">Darling's disease fungus</name>
    <name type="synonym">Histoplasma capsulatum</name>
    <dbReference type="NCBI Taxonomy" id="544711"/>
    <lineage>
        <taxon>Eukaryota</taxon>
        <taxon>Fungi</taxon>
        <taxon>Dikarya</taxon>
        <taxon>Ascomycota</taxon>
        <taxon>Pezizomycotina</taxon>
        <taxon>Eurotiomycetes</taxon>
        <taxon>Eurotiomycetidae</taxon>
        <taxon>Onygenales</taxon>
        <taxon>Ajellomycetaceae</taxon>
        <taxon>Histoplasma</taxon>
    </lineage>
</organism>
<reference evidence="1" key="1">
    <citation type="submission" date="2021-01" db="EMBL/GenBank/DDBJ databases">
        <title>Chromosome-level genome assembly of a human fungal pathogen reveals clustering of transcriptionally co-regulated genes.</title>
        <authorList>
            <person name="Voorhies M."/>
            <person name="Cohen S."/>
            <person name="Shea T.P."/>
            <person name="Petrus S."/>
            <person name="Munoz J.F."/>
            <person name="Poplawski S."/>
            <person name="Goldman W.E."/>
            <person name="Michael T."/>
            <person name="Cuomo C.A."/>
            <person name="Sil A."/>
            <person name="Beyhan S."/>
        </authorList>
    </citation>
    <scope>NUCLEOTIDE SEQUENCE</scope>
    <source>
        <strain evidence="1">H88</strain>
    </source>
</reference>
<dbReference type="VEuPathDB" id="FungiDB:I7I53_03855"/>
<dbReference type="AlphaFoldDB" id="A0A8A1LPJ8"/>
<evidence type="ECO:0000313" key="1">
    <source>
        <dbReference type="EMBL" id="QSS55859.1"/>
    </source>
</evidence>
<evidence type="ECO:0000313" key="2">
    <source>
        <dbReference type="Proteomes" id="UP000663419"/>
    </source>
</evidence>
<proteinExistence type="predicted"/>